<dbReference type="RefSeq" id="WP_247372956.1">
    <property type="nucleotide sequence ID" value="NZ_JALLGV010000001.1"/>
</dbReference>
<evidence type="ECO:0000313" key="1">
    <source>
        <dbReference type="EMBL" id="MFD1587572.1"/>
    </source>
</evidence>
<protein>
    <recommendedName>
        <fullName evidence="3">TRAM domain-containing protein</fullName>
    </recommendedName>
</protein>
<comment type="caution">
    <text evidence="1">The sequence shown here is derived from an EMBL/GenBank/DDBJ whole genome shotgun (WGS) entry which is preliminary data.</text>
</comment>
<keyword evidence="2" id="KW-1185">Reference proteome</keyword>
<name>A0ABD6CCA5_9EURY</name>
<dbReference type="Proteomes" id="UP001597119">
    <property type="component" value="Unassembled WGS sequence"/>
</dbReference>
<evidence type="ECO:0008006" key="3">
    <source>
        <dbReference type="Google" id="ProtNLM"/>
    </source>
</evidence>
<sequence>MTDDLTSNLEGRRATATIDGEQRRGTITAVTYTPKKGDMVVALELDDPAPNGPSSVALALDDIDLASDT</sequence>
<evidence type="ECO:0000313" key="2">
    <source>
        <dbReference type="Proteomes" id="UP001597119"/>
    </source>
</evidence>
<gene>
    <name evidence="1" type="ORF">ACFR9U_11295</name>
</gene>
<proteinExistence type="predicted"/>
<accession>A0ABD6CCA5</accession>
<organism evidence="1 2">
    <name type="scientific">Halorientalis brevis</name>
    <dbReference type="NCBI Taxonomy" id="1126241"/>
    <lineage>
        <taxon>Archaea</taxon>
        <taxon>Methanobacteriati</taxon>
        <taxon>Methanobacteriota</taxon>
        <taxon>Stenosarchaea group</taxon>
        <taxon>Halobacteria</taxon>
        <taxon>Halobacteriales</taxon>
        <taxon>Haloarculaceae</taxon>
        <taxon>Halorientalis</taxon>
    </lineage>
</organism>
<reference evidence="1 2" key="1">
    <citation type="journal article" date="2019" name="Int. J. Syst. Evol. Microbiol.">
        <title>The Global Catalogue of Microorganisms (GCM) 10K type strain sequencing project: providing services to taxonomists for standard genome sequencing and annotation.</title>
        <authorList>
            <consortium name="The Broad Institute Genomics Platform"/>
            <consortium name="The Broad Institute Genome Sequencing Center for Infectious Disease"/>
            <person name="Wu L."/>
            <person name="Ma J."/>
        </authorList>
    </citation>
    <scope>NUCLEOTIDE SEQUENCE [LARGE SCALE GENOMIC DNA]</scope>
    <source>
        <strain evidence="1 2">CGMCC 1.12125</strain>
    </source>
</reference>
<dbReference type="AlphaFoldDB" id="A0ABD6CCA5"/>
<dbReference type="EMBL" id="JBHUDJ010000003">
    <property type="protein sequence ID" value="MFD1587572.1"/>
    <property type="molecule type" value="Genomic_DNA"/>
</dbReference>